<dbReference type="Gene3D" id="1.10.10.1150">
    <property type="entry name" value="Coenzyme PQQ synthesis protein D (PqqD)"/>
    <property type="match status" value="1"/>
</dbReference>
<evidence type="ECO:0000313" key="5">
    <source>
        <dbReference type="Proteomes" id="UP001595851"/>
    </source>
</evidence>
<gene>
    <name evidence="4" type="primary">pqqD</name>
    <name evidence="4" type="ORF">ACFOY2_14995</name>
</gene>
<dbReference type="RefSeq" id="WP_379528595.1">
    <property type="nucleotide sequence ID" value="NZ_JBHSBI010000006.1"/>
</dbReference>
<comment type="pathway">
    <text evidence="1">Cofactor biosynthesis; pyrroloquinoline quinone biosynthesis.</text>
</comment>
<dbReference type="NCBIfam" id="TIGR03859">
    <property type="entry name" value="PQQ_PqqD"/>
    <property type="match status" value="1"/>
</dbReference>
<sequence length="79" mass="8874">MTWRPVLSRAAMLRHDPVRQADLLIVPERIVVLNKEAAAIVELCDGQRTVADIVAELPEGVEADVVEFLDRVRAEGWVR</sequence>
<dbReference type="EMBL" id="JBHSBI010000006">
    <property type="protein sequence ID" value="MFC4008536.1"/>
    <property type="molecule type" value="Genomic_DNA"/>
</dbReference>
<name>A0ABV8G3E7_9ACTN</name>
<comment type="caution">
    <text evidence="4">The sequence shown here is derived from an EMBL/GenBank/DDBJ whole genome shotgun (WGS) entry which is preliminary data.</text>
</comment>
<organism evidence="4 5">
    <name type="scientific">Nonomuraea purpurea</name>
    <dbReference type="NCBI Taxonomy" id="1849276"/>
    <lineage>
        <taxon>Bacteria</taxon>
        <taxon>Bacillati</taxon>
        <taxon>Actinomycetota</taxon>
        <taxon>Actinomycetes</taxon>
        <taxon>Streptosporangiales</taxon>
        <taxon>Streptosporangiaceae</taxon>
        <taxon>Nonomuraea</taxon>
    </lineage>
</organism>
<keyword evidence="5" id="KW-1185">Reference proteome</keyword>
<keyword evidence="3" id="KW-0884">PQQ biosynthesis</keyword>
<proteinExistence type="predicted"/>
<dbReference type="InterPro" id="IPR008792">
    <property type="entry name" value="PQQD"/>
</dbReference>
<dbReference type="Pfam" id="PF05402">
    <property type="entry name" value="PqqD"/>
    <property type="match status" value="1"/>
</dbReference>
<evidence type="ECO:0000256" key="1">
    <source>
        <dbReference type="ARBA" id="ARBA00004886"/>
    </source>
</evidence>
<dbReference type="InterPro" id="IPR022479">
    <property type="entry name" value="PqqD_bac"/>
</dbReference>
<accession>A0ABV8G3E7</accession>
<protein>
    <submittedName>
        <fullName evidence="4">Pyrroloquinoline quinone biosynthesis peptide chaperone PqqD</fullName>
    </submittedName>
</protein>
<evidence type="ECO:0000256" key="2">
    <source>
        <dbReference type="ARBA" id="ARBA00011741"/>
    </source>
</evidence>
<dbReference type="InterPro" id="IPR041881">
    <property type="entry name" value="PqqD_sf"/>
</dbReference>
<dbReference type="Proteomes" id="UP001595851">
    <property type="component" value="Unassembled WGS sequence"/>
</dbReference>
<reference evidence="5" key="1">
    <citation type="journal article" date="2019" name="Int. J. Syst. Evol. Microbiol.">
        <title>The Global Catalogue of Microorganisms (GCM) 10K type strain sequencing project: providing services to taxonomists for standard genome sequencing and annotation.</title>
        <authorList>
            <consortium name="The Broad Institute Genomics Platform"/>
            <consortium name="The Broad Institute Genome Sequencing Center for Infectious Disease"/>
            <person name="Wu L."/>
            <person name="Ma J."/>
        </authorList>
    </citation>
    <scope>NUCLEOTIDE SEQUENCE [LARGE SCALE GENOMIC DNA]</scope>
    <source>
        <strain evidence="5">TBRC 1276</strain>
    </source>
</reference>
<evidence type="ECO:0000313" key="4">
    <source>
        <dbReference type="EMBL" id="MFC4008536.1"/>
    </source>
</evidence>
<evidence type="ECO:0000256" key="3">
    <source>
        <dbReference type="ARBA" id="ARBA00022905"/>
    </source>
</evidence>
<comment type="subunit">
    <text evidence="2">Monomer. Interacts with PqqE.</text>
</comment>